<accession>F0XHZ6</accession>
<dbReference type="RefSeq" id="XP_014172134.1">
    <property type="nucleotide sequence ID" value="XM_014316659.1"/>
</dbReference>
<evidence type="ECO:0000313" key="3">
    <source>
        <dbReference type="Proteomes" id="UP000007796"/>
    </source>
</evidence>
<protein>
    <recommendedName>
        <fullName evidence="4">Cyclin N-terminal domain-containing protein</fullName>
    </recommendedName>
</protein>
<dbReference type="GeneID" id="25975586"/>
<organism evidence="3">
    <name type="scientific">Grosmannia clavigera (strain kw1407 / UAMH 11150)</name>
    <name type="common">Blue stain fungus</name>
    <name type="synonym">Graphiocladiella clavigera</name>
    <dbReference type="NCBI Taxonomy" id="655863"/>
    <lineage>
        <taxon>Eukaryota</taxon>
        <taxon>Fungi</taxon>
        <taxon>Dikarya</taxon>
        <taxon>Ascomycota</taxon>
        <taxon>Pezizomycotina</taxon>
        <taxon>Sordariomycetes</taxon>
        <taxon>Sordariomycetidae</taxon>
        <taxon>Ophiostomatales</taxon>
        <taxon>Ophiostomataceae</taxon>
        <taxon>Leptographium</taxon>
    </lineage>
</organism>
<evidence type="ECO:0000256" key="1">
    <source>
        <dbReference type="SAM" id="MobiDB-lite"/>
    </source>
</evidence>
<feature type="compositionally biased region" description="Basic and acidic residues" evidence="1">
    <location>
        <begin position="145"/>
        <end position="166"/>
    </location>
</feature>
<evidence type="ECO:0008006" key="4">
    <source>
        <dbReference type="Google" id="ProtNLM"/>
    </source>
</evidence>
<dbReference type="EMBL" id="GL629769">
    <property type="protein sequence ID" value="EFX02652.1"/>
    <property type="molecule type" value="Genomic_DNA"/>
</dbReference>
<feature type="region of interest" description="Disordered" evidence="1">
    <location>
        <begin position="45"/>
        <end position="70"/>
    </location>
</feature>
<gene>
    <name evidence="2" type="ORF">CMQ_2581</name>
</gene>
<dbReference type="InParanoid" id="F0XHZ6"/>
<reference evidence="2 3" key="1">
    <citation type="journal article" date="2011" name="Proc. Natl. Acad. Sci. U.S.A.">
        <title>Genome and transcriptome analyses of the mountain pine beetle-fungal symbiont Grosmannia clavigera, a lodgepole pine pathogen.</title>
        <authorList>
            <person name="DiGuistini S."/>
            <person name="Wang Y."/>
            <person name="Liao N.Y."/>
            <person name="Taylor G."/>
            <person name="Tanguay P."/>
            <person name="Feau N."/>
            <person name="Henrissat B."/>
            <person name="Chan S.K."/>
            <person name="Hesse-Orce U."/>
            <person name="Alamouti S.M."/>
            <person name="Tsui C.K.M."/>
            <person name="Docking R.T."/>
            <person name="Levasseur A."/>
            <person name="Haridas S."/>
            <person name="Robertson G."/>
            <person name="Birol I."/>
            <person name="Holt R.A."/>
            <person name="Marra M.A."/>
            <person name="Hamelin R.C."/>
            <person name="Hirst M."/>
            <person name="Jones S.J.M."/>
            <person name="Bohlmann J."/>
            <person name="Breuil C."/>
        </authorList>
    </citation>
    <scope>NUCLEOTIDE SEQUENCE [LARGE SCALE GENOMIC DNA]</scope>
    <source>
        <strain evidence="3">kw1407 / UAMH 11150</strain>
    </source>
</reference>
<sequence>MAVRTLTPPAVPPIDCCAANSLKGVVAAVDADDLSDDDYFSSTYRPLSNLPTPPPSSRNSSALQSPQLEQGEALEESLLGPAIHLVNMLPPAASLATPSVPLVQAMLTRAALPLDTIALAVCILDSLDARFSRTWRLTCPLNQDVDKEADGEKDGEQQQLENEKGPMRMPPQPLKRHTLPPAAATFDSFAFSSHSSFSSRSPSSSYSQRHPRHIDSVFPEVIILAALVIATKFTDDGHAGQQAAHSYCAWGQRNDAGAHADAPLCRRLSLWSASQLSATERCVMQSLGYRILPLLDADLLADARDDMRQHDVITWRLGPSVSGFLGAERKPTEKNQRNEDEKEYRSSGGVGFAFLLFFLILYEEGAAST</sequence>
<dbReference type="AlphaFoldDB" id="F0XHZ6"/>
<dbReference type="HOGENOM" id="CLU_063918_0_0_1"/>
<name>F0XHZ6_GROCL</name>
<dbReference type="OrthoDB" id="3877279at2759"/>
<dbReference type="Proteomes" id="UP000007796">
    <property type="component" value="Unassembled WGS sequence"/>
</dbReference>
<keyword evidence="3" id="KW-1185">Reference proteome</keyword>
<dbReference type="eggNOG" id="ENOG502S61K">
    <property type="taxonomic scope" value="Eukaryota"/>
</dbReference>
<feature type="region of interest" description="Disordered" evidence="1">
    <location>
        <begin position="145"/>
        <end position="179"/>
    </location>
</feature>
<proteinExistence type="predicted"/>
<evidence type="ECO:0000313" key="2">
    <source>
        <dbReference type="EMBL" id="EFX02652.1"/>
    </source>
</evidence>